<organism evidence="2">
    <name type="scientific">Triatoma infestans</name>
    <name type="common">Assassin bug</name>
    <dbReference type="NCBI Taxonomy" id="30076"/>
    <lineage>
        <taxon>Eukaryota</taxon>
        <taxon>Metazoa</taxon>
        <taxon>Ecdysozoa</taxon>
        <taxon>Arthropoda</taxon>
        <taxon>Hexapoda</taxon>
        <taxon>Insecta</taxon>
        <taxon>Pterygota</taxon>
        <taxon>Neoptera</taxon>
        <taxon>Paraneoptera</taxon>
        <taxon>Hemiptera</taxon>
        <taxon>Heteroptera</taxon>
        <taxon>Panheteroptera</taxon>
        <taxon>Cimicomorpha</taxon>
        <taxon>Reduviidae</taxon>
        <taxon>Triatominae</taxon>
        <taxon>Triatoma</taxon>
    </lineage>
</organism>
<dbReference type="InterPro" id="IPR019191">
    <property type="entry name" value="Essential_protein_Yae1_N"/>
</dbReference>
<proteinExistence type="evidence at transcript level"/>
<name>A0A023F6S0_TRIIF</name>
<accession>A0A023F6S0</accession>
<reference evidence="2" key="1">
    <citation type="journal article" date="2014" name="PLoS Negl. Trop. Dis.">
        <title>An updated insight into the Sialotranscriptome of Triatoma infestans: developmental stage and geographic variations.</title>
        <authorList>
            <person name="Schwarz A."/>
            <person name="Medrano-Mercado N."/>
            <person name="Schaub G.A."/>
            <person name="Struchiner C.J."/>
            <person name="Bargues M.D."/>
            <person name="Levy M.Z."/>
            <person name="Ribeiro J.M."/>
        </authorList>
    </citation>
    <scope>NUCLEOTIDE SEQUENCE</scope>
    <source>
        <strain evidence="2">Chile</strain>
        <tissue evidence="2">Salivary glands</tissue>
    </source>
</reference>
<feature type="non-terminal residue" evidence="2">
    <location>
        <position position="1"/>
    </location>
</feature>
<dbReference type="AlphaFoldDB" id="A0A023F6S0"/>
<feature type="domain" description="Essential protein Yae1 N-terminal" evidence="1">
    <location>
        <begin position="27"/>
        <end position="54"/>
    </location>
</feature>
<sequence length="102" mass="11532">VKMSDSEEILIGEKTWRNSVQPIEQDGYREGHENGRQESFQIGFDEGYKEGLKVAYTMAYKNAELTVLQKLGLTDGTEVVLPFESPWKGNCVVCQTESKVNK</sequence>
<dbReference type="Pfam" id="PF09811">
    <property type="entry name" value="Yae1_N"/>
    <property type="match status" value="1"/>
</dbReference>
<evidence type="ECO:0000313" key="2">
    <source>
        <dbReference type="EMBL" id="JAC17061.1"/>
    </source>
</evidence>
<dbReference type="EMBL" id="GBBI01001651">
    <property type="protein sequence ID" value="JAC17061.1"/>
    <property type="molecule type" value="mRNA"/>
</dbReference>
<evidence type="ECO:0000259" key="1">
    <source>
        <dbReference type="Pfam" id="PF09811"/>
    </source>
</evidence>
<protein>
    <recommendedName>
        <fullName evidence="1">Essential protein Yae1 N-terminal domain-containing protein</fullName>
    </recommendedName>
</protein>